<organism evidence="2 3">
    <name type="scientific">Aureimonas altamirensis</name>
    <dbReference type="NCBI Taxonomy" id="370622"/>
    <lineage>
        <taxon>Bacteria</taxon>
        <taxon>Pseudomonadati</taxon>
        <taxon>Pseudomonadota</taxon>
        <taxon>Alphaproteobacteria</taxon>
        <taxon>Hyphomicrobiales</taxon>
        <taxon>Aurantimonadaceae</taxon>
        <taxon>Aureimonas</taxon>
    </lineage>
</organism>
<dbReference type="RefSeq" id="WP_039194711.1">
    <property type="nucleotide sequence ID" value="NZ_JRFJ01000004.1"/>
</dbReference>
<gene>
    <name evidence="2" type="ORF">LA66_15050</name>
</gene>
<sequence>MTIDSVPLKLHKANLELQLQIGRLLQESGQRHLQFVSQVGEEGLEEARTEIDGVRKAENWQSLATVPAESFWRVFQQHVGDAQEAAQAAAKSQAAFTSGLQEAIEGWQRAVGEAFGSHSLGQQPAVQPLQDAFRQWTNLWPALAGQDRKTPAGDA</sequence>
<comment type="caution">
    <text evidence="2">The sequence shown here is derived from an EMBL/GenBank/DDBJ whole genome shotgun (WGS) entry which is preliminary data.</text>
</comment>
<evidence type="ECO:0000313" key="2">
    <source>
        <dbReference type="EMBL" id="KHJ53899.1"/>
    </source>
</evidence>
<evidence type="ECO:0000313" key="3">
    <source>
        <dbReference type="Proteomes" id="UP000030826"/>
    </source>
</evidence>
<dbReference type="STRING" id="370622.LA66_15050"/>
<dbReference type="Proteomes" id="UP000030826">
    <property type="component" value="Unassembled WGS sequence"/>
</dbReference>
<dbReference type="OrthoDB" id="8266045at2"/>
<evidence type="ECO:0000259" key="1">
    <source>
        <dbReference type="Pfam" id="PF09361"/>
    </source>
</evidence>
<reference evidence="2 3" key="1">
    <citation type="submission" date="2014-09" db="EMBL/GenBank/DDBJ databases">
        <title>Isolation and characterization of Aurantimonas altamirensis ON-56566 from clinical sample following a dog bite.</title>
        <authorList>
            <person name="Eshaghi A."/>
            <person name="Li A."/>
            <person name="Shahinas D."/>
            <person name="Bahn P."/>
            <person name="Kus J.V."/>
            <person name="Patel S.N."/>
        </authorList>
    </citation>
    <scope>NUCLEOTIDE SEQUENCE [LARGE SCALE GENOMIC DNA]</scope>
    <source>
        <strain evidence="2 3">ON-56566</strain>
    </source>
</reference>
<dbReference type="Pfam" id="PF09361">
    <property type="entry name" value="Phasin_2"/>
    <property type="match status" value="1"/>
</dbReference>
<feature type="domain" description="Phasin" evidence="1">
    <location>
        <begin position="9"/>
        <end position="102"/>
    </location>
</feature>
<name>A0A0B1Q0K9_9HYPH</name>
<dbReference type="AlphaFoldDB" id="A0A0B1Q0K9"/>
<accession>A0A0B1Q0K9</accession>
<proteinExistence type="predicted"/>
<dbReference type="EMBL" id="JRFJ01000004">
    <property type="protein sequence ID" value="KHJ53899.1"/>
    <property type="molecule type" value="Genomic_DNA"/>
</dbReference>
<dbReference type="InterPro" id="IPR018968">
    <property type="entry name" value="Phasin"/>
</dbReference>
<protein>
    <recommendedName>
        <fullName evidence="1">Phasin domain-containing protein</fullName>
    </recommendedName>
</protein>